<evidence type="ECO:0000313" key="5">
    <source>
        <dbReference type="EMBL" id="OTA85378.1"/>
    </source>
</evidence>
<name>A0A073JPS6_LIMRT</name>
<accession>A0A073JPS6</accession>
<dbReference type="Proteomes" id="UP000194286">
    <property type="component" value="Unassembled WGS sequence"/>
</dbReference>
<sequence>MLKINGKEYDLKFGYTFADRLTKDYSTDEAEGFRRLIGQIVDGDPKALVAGYRFALDVPTKSLPSAREVAEALEADGIFAKGDEAFKDLFKEMQKCGFFKMNLNFYLSSVKSQVKSAKEALSAITNKDDKQAAQVSLKQAEAMEKEMKDRLKKLEA</sequence>
<dbReference type="Proteomes" id="UP000472879">
    <property type="component" value="Unassembled WGS sequence"/>
</dbReference>
<dbReference type="EMBL" id="MIMV01000223">
    <property type="protein sequence ID" value="OTA82780.1"/>
    <property type="molecule type" value="Genomic_DNA"/>
</dbReference>
<dbReference type="AlphaFoldDB" id="A0A073JPS6"/>
<evidence type="ECO:0000313" key="2">
    <source>
        <dbReference type="EMBL" id="KEK15445.1"/>
    </source>
</evidence>
<reference evidence="3 9" key="4">
    <citation type="submission" date="2019-11" db="EMBL/GenBank/DDBJ databases">
        <title>Draft genome sequence of 12 host-associated Lactobacillus reuteri rodent strains.</title>
        <authorList>
            <person name="Zhang S."/>
            <person name="Ozcam M."/>
            <person name="Van Pijkeren J.P."/>
        </authorList>
    </citation>
    <scope>NUCLEOTIDE SEQUENCE [LARGE SCALE GENOMIC DNA]</scope>
    <source>
        <strain evidence="3 9">Lr4020</strain>
    </source>
</reference>
<comment type="caution">
    <text evidence="2">The sequence shown here is derived from an EMBL/GenBank/DDBJ whole genome shotgun (WGS) entry which is preliminary data.</text>
</comment>
<evidence type="ECO:0000313" key="6">
    <source>
        <dbReference type="Proteomes" id="UP000027731"/>
    </source>
</evidence>
<dbReference type="RefSeq" id="WP_035168709.1">
    <property type="nucleotide sequence ID" value="NZ_CP128363.1"/>
</dbReference>
<dbReference type="EMBL" id="JOSX01000013">
    <property type="protein sequence ID" value="KEK15445.1"/>
    <property type="molecule type" value="Genomic_DNA"/>
</dbReference>
<reference evidence="4 7" key="3">
    <citation type="submission" date="2016-09" db="EMBL/GenBank/DDBJ databases">
        <title>Lactobacillus reuteri KLR3006, genome sequencing and assembly.</title>
        <authorList>
            <person name="Lee J.-Y."/>
            <person name="Kim E.B."/>
            <person name="Choi Y.-J."/>
        </authorList>
    </citation>
    <scope>NUCLEOTIDE SEQUENCE [LARGE SCALE GENOMIC DNA]</scope>
    <source>
        <strain evidence="4 7">KLR3006</strain>
    </source>
</reference>
<evidence type="ECO:0000313" key="9">
    <source>
        <dbReference type="Proteomes" id="UP000472879"/>
    </source>
</evidence>
<organism evidence="2 6">
    <name type="scientific">Limosilactobacillus reuteri</name>
    <name type="common">Lactobacillus reuteri</name>
    <dbReference type="NCBI Taxonomy" id="1598"/>
    <lineage>
        <taxon>Bacteria</taxon>
        <taxon>Bacillati</taxon>
        <taxon>Bacillota</taxon>
        <taxon>Bacilli</taxon>
        <taxon>Lactobacillales</taxon>
        <taxon>Lactobacillaceae</taxon>
        <taxon>Limosilactobacillus</taxon>
    </lineage>
</organism>
<dbReference type="Proteomes" id="UP000194219">
    <property type="component" value="Unassembled WGS sequence"/>
</dbReference>
<evidence type="ECO:0000313" key="7">
    <source>
        <dbReference type="Proteomes" id="UP000194219"/>
    </source>
</evidence>
<reference evidence="2 6" key="1">
    <citation type="submission" date="2014-06" db="EMBL/GenBank/DDBJ databases">
        <title>Genetic determinant of reutericyclin biosynthesis of Lactobacillus reuteri.</title>
        <authorList>
            <person name="Lin X."/>
            <person name="Duar R."/>
            <person name="Walter J."/>
            <person name="Gaenzle M."/>
        </authorList>
    </citation>
    <scope>NUCLEOTIDE SEQUENCE [LARGE SCALE GENOMIC DNA]</scope>
    <source>
        <strain evidence="2 6">LTH2584</strain>
    </source>
</reference>
<evidence type="ECO:0000313" key="4">
    <source>
        <dbReference type="EMBL" id="OTA82780.1"/>
    </source>
</evidence>
<proteinExistence type="predicted"/>
<dbReference type="Proteomes" id="UP000027731">
    <property type="component" value="Unassembled WGS sequence"/>
</dbReference>
<gene>
    <name evidence="5" type="ORF">BHL82_00210</name>
    <name evidence="4" type="ORF">BHL83_08685</name>
    <name evidence="3" type="ORF">GIX81_03020</name>
    <name evidence="2" type="ORF">LR3_06570</name>
</gene>
<dbReference type="Pfam" id="PF12363">
    <property type="entry name" value="Phage_TAC_12"/>
    <property type="match status" value="1"/>
</dbReference>
<evidence type="ECO:0008006" key="10">
    <source>
        <dbReference type="Google" id="ProtNLM"/>
    </source>
</evidence>
<dbReference type="InterPro" id="IPR024410">
    <property type="entry name" value="Phage_TAC_12"/>
</dbReference>
<protein>
    <recommendedName>
        <fullName evidence="10">Phage protein</fullName>
    </recommendedName>
</protein>
<dbReference type="PATRIC" id="fig|1598.90.peg.744"/>
<evidence type="ECO:0000256" key="1">
    <source>
        <dbReference type="SAM" id="Coils"/>
    </source>
</evidence>
<evidence type="ECO:0000313" key="8">
    <source>
        <dbReference type="Proteomes" id="UP000194286"/>
    </source>
</evidence>
<dbReference type="EMBL" id="MIMU01000084">
    <property type="protein sequence ID" value="OTA85378.1"/>
    <property type="molecule type" value="Genomic_DNA"/>
</dbReference>
<feature type="coiled-coil region" evidence="1">
    <location>
        <begin position="107"/>
        <end position="150"/>
    </location>
</feature>
<dbReference type="EMBL" id="WJNA01000005">
    <property type="protein sequence ID" value="MRH08429.1"/>
    <property type="molecule type" value="Genomic_DNA"/>
</dbReference>
<evidence type="ECO:0000313" key="3">
    <source>
        <dbReference type="EMBL" id="MRH08429.1"/>
    </source>
</evidence>
<keyword evidence="1" id="KW-0175">Coiled coil</keyword>
<reference evidence="5 8" key="2">
    <citation type="submission" date="2016-09" db="EMBL/GenBank/DDBJ databases">
        <title>Lactobacillus reuteri KLR3005, genome sequencing and assembly.</title>
        <authorList>
            <person name="Lee J.-Y."/>
            <person name="Kim E.B."/>
            <person name="Choi Y.-J."/>
        </authorList>
    </citation>
    <scope>NUCLEOTIDE SEQUENCE [LARGE SCALE GENOMIC DNA]</scope>
    <source>
        <strain evidence="5 8">KLR3005</strain>
    </source>
</reference>